<dbReference type="InterPro" id="IPR012951">
    <property type="entry name" value="BBE"/>
</dbReference>
<evidence type="ECO:0000313" key="7">
    <source>
        <dbReference type="EMBL" id="OAT68231.1"/>
    </source>
</evidence>
<dbReference type="InterPro" id="IPR006094">
    <property type="entry name" value="Oxid_FAD_bind_N"/>
</dbReference>
<evidence type="ECO:0000256" key="4">
    <source>
        <dbReference type="ARBA" id="ARBA00022827"/>
    </source>
</evidence>
<proteinExistence type="inferred from homology"/>
<dbReference type="PROSITE" id="PS51387">
    <property type="entry name" value="FAD_PCMH"/>
    <property type="match status" value="1"/>
</dbReference>
<comment type="caution">
    <text evidence="7">The sequence shown here is derived from an EMBL/GenBank/DDBJ whole genome shotgun (WGS) entry which is preliminary data.</text>
</comment>
<evidence type="ECO:0000313" key="8">
    <source>
        <dbReference type="Proteomes" id="UP000186919"/>
    </source>
</evidence>
<protein>
    <submittedName>
        <fullName evidence="7">FAD-linked oxidase</fullName>
    </submittedName>
</protein>
<dbReference type="EMBL" id="LQYE01000027">
    <property type="protein sequence ID" value="OAT68231.1"/>
    <property type="molecule type" value="Genomic_DNA"/>
</dbReference>
<dbReference type="Gene3D" id="3.40.462.20">
    <property type="match status" value="1"/>
</dbReference>
<dbReference type="Gene3D" id="3.30.465.10">
    <property type="match status" value="1"/>
</dbReference>
<reference evidence="7 8" key="1">
    <citation type="submission" date="2016-01" db="EMBL/GenBank/DDBJ databases">
        <title>Mycobacterium immunogenum strain CD11_6 genome sequencing and assembly.</title>
        <authorList>
            <person name="Kaur G."/>
            <person name="Nair G.R."/>
            <person name="Mayilraj S."/>
        </authorList>
    </citation>
    <scope>NUCLEOTIDE SEQUENCE [LARGE SCALE GENOMIC DNA]</scope>
    <source>
        <strain evidence="7 8">CD11-6</strain>
    </source>
</reference>
<dbReference type="Pfam" id="PF08031">
    <property type="entry name" value="BBE"/>
    <property type="match status" value="1"/>
</dbReference>
<organism evidence="7 8">
    <name type="scientific">Mycobacteroides immunogenum</name>
    <dbReference type="NCBI Taxonomy" id="83262"/>
    <lineage>
        <taxon>Bacteria</taxon>
        <taxon>Bacillati</taxon>
        <taxon>Actinomycetota</taxon>
        <taxon>Actinomycetes</taxon>
        <taxon>Mycobacteriales</taxon>
        <taxon>Mycobacteriaceae</taxon>
        <taxon>Mycobacteroides</taxon>
    </lineage>
</organism>
<dbReference type="PANTHER" id="PTHR42973:SF39">
    <property type="entry name" value="FAD-BINDING PCMH-TYPE DOMAIN-CONTAINING PROTEIN"/>
    <property type="match status" value="1"/>
</dbReference>
<keyword evidence="3" id="KW-0285">Flavoprotein</keyword>
<feature type="domain" description="FAD-binding PCMH-type" evidence="6">
    <location>
        <begin position="33"/>
        <end position="201"/>
    </location>
</feature>
<dbReference type="InterPro" id="IPR016169">
    <property type="entry name" value="FAD-bd_PCMH_sub2"/>
</dbReference>
<evidence type="ECO:0000256" key="2">
    <source>
        <dbReference type="ARBA" id="ARBA00005466"/>
    </source>
</evidence>
<dbReference type="GO" id="GO:0071949">
    <property type="term" value="F:FAD binding"/>
    <property type="evidence" value="ECO:0007669"/>
    <property type="project" value="InterPro"/>
</dbReference>
<dbReference type="InterPro" id="IPR016166">
    <property type="entry name" value="FAD-bd_PCMH"/>
</dbReference>
<comment type="cofactor">
    <cofactor evidence="1">
        <name>FAD</name>
        <dbReference type="ChEBI" id="CHEBI:57692"/>
    </cofactor>
</comment>
<evidence type="ECO:0000256" key="1">
    <source>
        <dbReference type="ARBA" id="ARBA00001974"/>
    </source>
</evidence>
<dbReference type="AlphaFoldDB" id="A0A179VB63"/>
<evidence type="ECO:0000259" key="6">
    <source>
        <dbReference type="PROSITE" id="PS51387"/>
    </source>
</evidence>
<gene>
    <name evidence="7" type="ORF">AWB85_08780</name>
</gene>
<keyword evidence="4" id="KW-0274">FAD</keyword>
<dbReference type="Proteomes" id="UP000186919">
    <property type="component" value="Unassembled WGS sequence"/>
</dbReference>
<dbReference type="InterPro" id="IPR050416">
    <property type="entry name" value="FAD-linked_Oxidoreductase"/>
</dbReference>
<accession>A0A179VB63</accession>
<comment type="similarity">
    <text evidence="2">Belongs to the oxygen-dependent FAD-linked oxidoreductase family.</text>
</comment>
<dbReference type="PANTHER" id="PTHR42973">
    <property type="entry name" value="BINDING OXIDOREDUCTASE, PUTATIVE (AFU_ORTHOLOGUE AFUA_1G17690)-RELATED"/>
    <property type="match status" value="1"/>
</dbReference>
<dbReference type="Gene3D" id="3.30.43.10">
    <property type="entry name" value="Uridine Diphospho-n-acetylenolpyruvylglucosamine Reductase, domain 2"/>
    <property type="match status" value="1"/>
</dbReference>
<evidence type="ECO:0000256" key="5">
    <source>
        <dbReference type="ARBA" id="ARBA00023002"/>
    </source>
</evidence>
<keyword evidence="5" id="KW-0560">Oxidoreductase</keyword>
<dbReference type="Pfam" id="PF01565">
    <property type="entry name" value="FAD_binding_4"/>
    <property type="match status" value="1"/>
</dbReference>
<dbReference type="InterPro" id="IPR036318">
    <property type="entry name" value="FAD-bd_PCMH-like_sf"/>
</dbReference>
<name>A0A179VB63_9MYCO</name>
<sequence length="440" mass="46852">MDLSHLRTALRGNVSVPGDVDFERLSMPWDLTVKQSVCAVAEVADAADARALVRFARDNEIAIAAQPNGHGATEELNGTVLVRTRRMNEIRVDPQARSVRVGAGVSWGAVLAAGESFNLIGASGSSPVVGVAGYTLGGGLSWFSRSFGWAADSVIAYEAISADGDVIHVTADSAPELFWALRGGGGDYALVTALEFALHPFTSLYGGSMLWPAAKAGEVLTAFRDVTATAPDGLSVWCGLADLPGMEPVVGIYSTYLGLSDPKQSWLRPLEKITGRFFDSHRKLRPAELGTITNEPTDPSPLIQRGTLLTSVDDASMTEFFTKPIAPLSFIQIRHLGGALSRGSDSPAGQVAEPYYITLGGVPTAELAATEIGRHLTENLAMLSPIDGGRTPFTFLAPEQGAAKAFDRPTLARLQDVKRRYDPLGVFRSNHPVLAKHLSQ</sequence>
<dbReference type="GO" id="GO:0016491">
    <property type="term" value="F:oxidoreductase activity"/>
    <property type="evidence" value="ECO:0007669"/>
    <property type="project" value="UniProtKB-KW"/>
</dbReference>
<dbReference type="InterPro" id="IPR016167">
    <property type="entry name" value="FAD-bd_PCMH_sub1"/>
</dbReference>
<dbReference type="SUPFAM" id="SSF56176">
    <property type="entry name" value="FAD-binding/transporter-associated domain-like"/>
    <property type="match status" value="1"/>
</dbReference>
<evidence type="ECO:0000256" key="3">
    <source>
        <dbReference type="ARBA" id="ARBA00022630"/>
    </source>
</evidence>